<sequence>MTLLQGKLADRAGWSAVGECPIEKTMAAVGTKSAMLIMREAYYGTTRFDDFARRVGITKAATSARLAELVDLGLLTRRPYREPGQRSRDEYVLTDAGIDFMPVIWAMFQWGRRHLPGGNRLGLTHLGCGAEADVEIRCAKGHPVPPDQLGMRLVRSP</sequence>
<evidence type="ECO:0000313" key="6">
    <source>
        <dbReference type="Proteomes" id="UP000193247"/>
    </source>
</evidence>
<protein>
    <submittedName>
        <fullName evidence="5">Transcriptional regulator</fullName>
    </submittedName>
</protein>
<feature type="domain" description="HTH hxlR-type" evidence="4">
    <location>
        <begin position="20"/>
        <end position="119"/>
    </location>
</feature>
<dbReference type="SUPFAM" id="SSF46785">
    <property type="entry name" value="Winged helix' DNA-binding domain"/>
    <property type="match status" value="1"/>
</dbReference>
<proteinExistence type="predicted"/>
<keyword evidence="6" id="KW-1185">Reference proteome</keyword>
<dbReference type="Gene3D" id="1.10.10.10">
    <property type="entry name" value="Winged helix-like DNA-binding domain superfamily/Winged helix DNA-binding domain"/>
    <property type="match status" value="1"/>
</dbReference>
<dbReference type="OrthoDB" id="9792527at2"/>
<reference evidence="5 6" key="1">
    <citation type="submission" date="2017-04" db="EMBL/GenBank/DDBJ databases">
        <title>The new phylogeny of genus Mycobacterium.</title>
        <authorList>
            <person name="Tortoli E."/>
            <person name="Trovato A."/>
            <person name="Cirillo D.M."/>
        </authorList>
    </citation>
    <scope>NUCLEOTIDE SEQUENCE [LARGE SCALE GENOMIC DNA]</scope>
    <source>
        <strain evidence="5 6">TBL 1200985</strain>
    </source>
</reference>
<keyword evidence="2" id="KW-0238">DNA-binding</keyword>
<evidence type="ECO:0000256" key="2">
    <source>
        <dbReference type="ARBA" id="ARBA00023125"/>
    </source>
</evidence>
<keyword evidence="3" id="KW-0804">Transcription</keyword>
<dbReference type="STRING" id="1430326.B8W66_01635"/>
<evidence type="ECO:0000256" key="1">
    <source>
        <dbReference type="ARBA" id="ARBA00023015"/>
    </source>
</evidence>
<gene>
    <name evidence="5" type="ORF">B8W66_01635</name>
</gene>
<dbReference type="AlphaFoldDB" id="A0A1X2M2B4"/>
<dbReference type="RefSeq" id="WP_085323447.1">
    <property type="nucleotide sequence ID" value="NZ_NCXP01000001.1"/>
</dbReference>
<dbReference type="PANTHER" id="PTHR33204">
    <property type="entry name" value="TRANSCRIPTIONAL REGULATOR, MARR FAMILY"/>
    <property type="match status" value="1"/>
</dbReference>
<dbReference type="Pfam" id="PF01638">
    <property type="entry name" value="HxlR"/>
    <property type="match status" value="1"/>
</dbReference>
<dbReference type="PANTHER" id="PTHR33204:SF18">
    <property type="entry name" value="TRANSCRIPTIONAL REGULATORY PROTEIN"/>
    <property type="match status" value="1"/>
</dbReference>
<evidence type="ECO:0000256" key="3">
    <source>
        <dbReference type="ARBA" id="ARBA00023163"/>
    </source>
</evidence>
<dbReference type="PROSITE" id="PS51118">
    <property type="entry name" value="HTH_HXLR"/>
    <property type="match status" value="1"/>
</dbReference>
<evidence type="ECO:0000259" key="4">
    <source>
        <dbReference type="PROSITE" id="PS51118"/>
    </source>
</evidence>
<dbReference type="InterPro" id="IPR036388">
    <property type="entry name" value="WH-like_DNA-bd_sf"/>
</dbReference>
<comment type="caution">
    <text evidence="5">The sequence shown here is derived from an EMBL/GenBank/DDBJ whole genome shotgun (WGS) entry which is preliminary data.</text>
</comment>
<name>A0A1X2M2B4_9MYCO</name>
<dbReference type="InterPro" id="IPR036390">
    <property type="entry name" value="WH_DNA-bd_sf"/>
</dbReference>
<keyword evidence="1" id="KW-0805">Transcription regulation</keyword>
<organism evidence="5 6">
    <name type="scientific">Mycobacterium decipiens</name>
    <dbReference type="NCBI Taxonomy" id="1430326"/>
    <lineage>
        <taxon>Bacteria</taxon>
        <taxon>Bacillati</taxon>
        <taxon>Actinomycetota</taxon>
        <taxon>Actinomycetes</taxon>
        <taxon>Mycobacteriales</taxon>
        <taxon>Mycobacteriaceae</taxon>
        <taxon>Mycobacterium</taxon>
    </lineage>
</organism>
<dbReference type="Proteomes" id="UP000193247">
    <property type="component" value="Unassembled WGS sequence"/>
</dbReference>
<dbReference type="InterPro" id="IPR002577">
    <property type="entry name" value="HTH_HxlR"/>
</dbReference>
<dbReference type="EMBL" id="NCXP01000001">
    <property type="protein sequence ID" value="OSC43309.1"/>
    <property type="molecule type" value="Genomic_DNA"/>
</dbReference>
<dbReference type="GO" id="GO:0003677">
    <property type="term" value="F:DNA binding"/>
    <property type="evidence" value="ECO:0007669"/>
    <property type="project" value="UniProtKB-KW"/>
</dbReference>
<evidence type="ECO:0000313" key="5">
    <source>
        <dbReference type="EMBL" id="OSC43309.1"/>
    </source>
</evidence>
<accession>A0A1X2M2B4</accession>